<feature type="transmembrane region" description="Helical" evidence="7">
    <location>
        <begin position="120"/>
        <end position="142"/>
    </location>
</feature>
<feature type="transmembrane region" description="Helical" evidence="7">
    <location>
        <begin position="17"/>
        <end position="38"/>
    </location>
</feature>
<dbReference type="RefSeq" id="WP_311559192.1">
    <property type="nucleotide sequence ID" value="NZ_JAVREJ010000020.1"/>
</dbReference>
<protein>
    <submittedName>
        <fullName evidence="9">Amino acid permease</fullName>
    </submittedName>
</protein>
<feature type="domain" description="Amino acid permease/ SLC12A" evidence="8">
    <location>
        <begin position="183"/>
        <end position="281"/>
    </location>
</feature>
<keyword evidence="6 7" id="KW-0472">Membrane</keyword>
<accession>A0ABU2NFF0</accession>
<proteinExistence type="predicted"/>
<evidence type="ECO:0000256" key="5">
    <source>
        <dbReference type="ARBA" id="ARBA00022989"/>
    </source>
</evidence>
<dbReference type="InterPro" id="IPR004840">
    <property type="entry name" value="Amino_acid_permease_CS"/>
</dbReference>
<comment type="subcellular location">
    <subcellularLocation>
        <location evidence="1">Membrane</location>
        <topology evidence="1">Multi-pass membrane protein</topology>
    </subcellularLocation>
</comment>
<evidence type="ECO:0000313" key="10">
    <source>
        <dbReference type="Proteomes" id="UP001183202"/>
    </source>
</evidence>
<feature type="transmembrane region" description="Helical" evidence="7">
    <location>
        <begin position="44"/>
        <end position="62"/>
    </location>
</feature>
<feature type="transmembrane region" description="Helical" evidence="7">
    <location>
        <begin position="256"/>
        <end position="274"/>
    </location>
</feature>
<evidence type="ECO:0000256" key="2">
    <source>
        <dbReference type="ARBA" id="ARBA00022448"/>
    </source>
</evidence>
<comment type="caution">
    <text evidence="9">The sequence shown here is derived from an EMBL/GenBank/DDBJ whole genome shotgun (WGS) entry which is preliminary data.</text>
</comment>
<feature type="transmembrane region" description="Helical" evidence="7">
    <location>
        <begin position="149"/>
        <end position="171"/>
    </location>
</feature>
<reference evidence="10" key="1">
    <citation type="submission" date="2023-07" db="EMBL/GenBank/DDBJ databases">
        <title>30 novel species of actinomycetes from the DSMZ collection.</title>
        <authorList>
            <person name="Nouioui I."/>
        </authorList>
    </citation>
    <scope>NUCLEOTIDE SEQUENCE [LARGE SCALE GENOMIC DNA]</scope>
    <source>
        <strain evidence="10">DSM 45834</strain>
    </source>
</reference>
<feature type="transmembrane region" description="Helical" evidence="7">
    <location>
        <begin position="228"/>
        <end position="250"/>
    </location>
</feature>
<dbReference type="PANTHER" id="PTHR43495:SF5">
    <property type="entry name" value="GAMMA-AMINOBUTYRIC ACID PERMEASE"/>
    <property type="match status" value="1"/>
</dbReference>
<gene>
    <name evidence="9" type="ORF">RM445_24490</name>
</gene>
<feature type="transmembrane region" description="Helical" evidence="7">
    <location>
        <begin position="191"/>
        <end position="216"/>
    </location>
</feature>
<evidence type="ECO:0000313" key="9">
    <source>
        <dbReference type="EMBL" id="MDT0352686.1"/>
    </source>
</evidence>
<evidence type="ECO:0000256" key="7">
    <source>
        <dbReference type="SAM" id="Phobius"/>
    </source>
</evidence>
<name>A0ABU2NFF0_9PSEU</name>
<dbReference type="PANTHER" id="PTHR43495">
    <property type="entry name" value="GABA PERMEASE"/>
    <property type="match status" value="1"/>
</dbReference>
<dbReference type="InterPro" id="IPR004841">
    <property type="entry name" value="AA-permease/SLC12A_dom"/>
</dbReference>
<keyword evidence="3 7" id="KW-0812">Transmembrane</keyword>
<keyword evidence="10" id="KW-1185">Reference proteome</keyword>
<evidence type="ECO:0000256" key="3">
    <source>
        <dbReference type="ARBA" id="ARBA00022692"/>
    </source>
</evidence>
<evidence type="ECO:0000256" key="6">
    <source>
        <dbReference type="ARBA" id="ARBA00023136"/>
    </source>
</evidence>
<keyword evidence="5 7" id="KW-1133">Transmembrane helix</keyword>
<dbReference type="Proteomes" id="UP001183202">
    <property type="component" value="Unassembled WGS sequence"/>
</dbReference>
<evidence type="ECO:0000259" key="8">
    <source>
        <dbReference type="Pfam" id="PF00324"/>
    </source>
</evidence>
<dbReference type="Gene3D" id="3.40.50.620">
    <property type="entry name" value="HUPs"/>
    <property type="match status" value="1"/>
</dbReference>
<dbReference type="PROSITE" id="PS00218">
    <property type="entry name" value="AMINO_ACID_PERMEASE_1"/>
    <property type="match status" value="1"/>
</dbReference>
<dbReference type="EMBL" id="JAVREJ010000020">
    <property type="protein sequence ID" value="MDT0352686.1"/>
    <property type="molecule type" value="Genomic_DNA"/>
</dbReference>
<feature type="transmembrane region" description="Helical" evidence="7">
    <location>
        <begin position="83"/>
        <end position="108"/>
    </location>
</feature>
<feature type="domain" description="Amino acid permease/ SLC12A" evidence="8">
    <location>
        <begin position="16"/>
        <end position="178"/>
    </location>
</feature>
<dbReference type="InterPro" id="IPR014729">
    <property type="entry name" value="Rossmann-like_a/b/a_fold"/>
</dbReference>
<sequence length="442" mass="48052">MSATALKKGLSDRQLRMIAIGGVIGAGLFVGSGVVIGNTGPGSFITYALCGFLVIMVMRMLAEMAVTNPSTGSFADYARNAMGGWAGFSVGWLYWYFWVIIVGFEAIAGAKIVQYWIPGIPLWLVSLVLLTAVTLTNLFSVSSFGEFEFWFAGIKVAAIVVFLLIGTAYVFGLWPNKSVDFAVSPDTVFAFLLNSSGAIILFVYVLIGISQIVLRYRRGSERLRVKMWLFPALSIFTVVAIVGILAQMGIQEGSRSQLILSLVSWAVVIGFYFANKWFVARRPVPEGLAPTVEPRRVLVLANETANSEELLDELRRIGADRAASYFVAVPASPVETGTAATHGPLDVMEATQEAAKVRLEHTLAVLRSENLHADGALSDYRPLRALADAVDTFHPDEIVIATLPLEASVWHRFDVVYRARTEHPDVPVIHVVATPVPAGQTV</sequence>
<evidence type="ECO:0000256" key="1">
    <source>
        <dbReference type="ARBA" id="ARBA00004141"/>
    </source>
</evidence>
<dbReference type="SUPFAM" id="SSF52402">
    <property type="entry name" value="Adenine nucleotide alpha hydrolases-like"/>
    <property type="match status" value="1"/>
</dbReference>
<keyword evidence="2" id="KW-0813">Transport</keyword>
<dbReference type="Pfam" id="PF00324">
    <property type="entry name" value="AA_permease"/>
    <property type="match status" value="2"/>
</dbReference>
<organism evidence="9 10">
    <name type="scientific">Pseudonocardia charpentierae</name>
    <dbReference type="NCBI Taxonomy" id="3075545"/>
    <lineage>
        <taxon>Bacteria</taxon>
        <taxon>Bacillati</taxon>
        <taxon>Actinomycetota</taxon>
        <taxon>Actinomycetes</taxon>
        <taxon>Pseudonocardiales</taxon>
        <taxon>Pseudonocardiaceae</taxon>
        <taxon>Pseudonocardia</taxon>
    </lineage>
</organism>
<dbReference type="Gene3D" id="1.20.1740.10">
    <property type="entry name" value="Amino acid/polyamine transporter I"/>
    <property type="match status" value="1"/>
</dbReference>
<keyword evidence="4" id="KW-0029">Amino-acid transport</keyword>
<evidence type="ECO:0000256" key="4">
    <source>
        <dbReference type="ARBA" id="ARBA00022970"/>
    </source>
</evidence>